<organism evidence="2 3">
    <name type="scientific">Fibrivirga algicola</name>
    <dbReference type="NCBI Taxonomy" id="2950420"/>
    <lineage>
        <taxon>Bacteria</taxon>
        <taxon>Pseudomonadati</taxon>
        <taxon>Bacteroidota</taxon>
        <taxon>Cytophagia</taxon>
        <taxon>Cytophagales</taxon>
        <taxon>Spirosomataceae</taxon>
        <taxon>Fibrivirga</taxon>
    </lineage>
</organism>
<keyword evidence="1" id="KW-0812">Transmembrane</keyword>
<name>A0ABX0QRA7_9BACT</name>
<protein>
    <submittedName>
        <fullName evidence="2">Uncharacterized protein</fullName>
    </submittedName>
</protein>
<reference evidence="3" key="1">
    <citation type="submission" date="2019-09" db="EMBL/GenBank/DDBJ databases">
        <authorList>
            <person name="Jung D.-H."/>
        </authorList>
    </citation>
    <scope>NUCLEOTIDE SEQUENCE [LARGE SCALE GENOMIC DNA]</scope>
    <source>
        <strain evidence="3">JA-25</strain>
    </source>
</reference>
<comment type="caution">
    <text evidence="2">The sequence shown here is derived from an EMBL/GenBank/DDBJ whole genome shotgun (WGS) entry which is preliminary data.</text>
</comment>
<evidence type="ECO:0000313" key="3">
    <source>
        <dbReference type="Proteomes" id="UP000606008"/>
    </source>
</evidence>
<reference evidence="3" key="2">
    <citation type="submission" date="2023-07" db="EMBL/GenBank/DDBJ databases">
        <authorList>
            <person name="Jung D.-H."/>
        </authorList>
    </citation>
    <scope>NUCLEOTIDE SEQUENCE [LARGE SCALE GENOMIC DNA]</scope>
    <source>
        <strain evidence="3">JA-25</strain>
    </source>
</reference>
<evidence type="ECO:0000256" key="1">
    <source>
        <dbReference type="SAM" id="Phobius"/>
    </source>
</evidence>
<keyword evidence="3" id="KW-1185">Reference proteome</keyword>
<proteinExistence type="predicted"/>
<dbReference type="Proteomes" id="UP000606008">
    <property type="component" value="Unassembled WGS sequence"/>
</dbReference>
<keyword evidence="1" id="KW-1133">Transmembrane helix</keyword>
<evidence type="ECO:0000313" key="2">
    <source>
        <dbReference type="EMBL" id="NID13083.1"/>
    </source>
</evidence>
<feature type="transmembrane region" description="Helical" evidence="1">
    <location>
        <begin position="138"/>
        <end position="158"/>
    </location>
</feature>
<sequence length="222" mass="24834">METTTYLQIDPGDLDDVLTKIEQSYSITFGTNDLRQVETFGQLCEAITEKIQLAEVGDCTSQQAFYKLRQHMVDALHLDRQTIRPTTELAVLFPKKTRRANIRKLEKALGFNINVLSASLYIVVPALILLVISGLTLIGSVLYGSVGLTIALTTLIVTQKLGNQFTQQTVGELAEKLAREQYTKIRRDSCTVNKREVTDQIKQVFCTDLGISPNQLHPDSLF</sequence>
<feature type="transmembrane region" description="Helical" evidence="1">
    <location>
        <begin position="108"/>
        <end position="132"/>
    </location>
</feature>
<dbReference type="EMBL" id="WAEL01000010">
    <property type="protein sequence ID" value="NID13083.1"/>
    <property type="molecule type" value="Genomic_DNA"/>
</dbReference>
<dbReference type="RefSeq" id="WP_085412592.1">
    <property type="nucleotide sequence ID" value="NZ_WAEL01000010.1"/>
</dbReference>
<keyword evidence="1" id="KW-0472">Membrane</keyword>
<accession>A0ABX0QRA7</accession>
<gene>
    <name evidence="2" type="ORF">F7231_23120</name>
</gene>